<gene>
    <name evidence="2" type="ORF">QE152_g14135</name>
</gene>
<reference evidence="2 3" key="1">
    <citation type="journal article" date="2024" name="BMC Genomics">
        <title>De novo assembly and annotation of Popillia japonica's genome with initial clues to its potential as an invasive pest.</title>
        <authorList>
            <person name="Cucini C."/>
            <person name="Boschi S."/>
            <person name="Funari R."/>
            <person name="Cardaioli E."/>
            <person name="Iannotti N."/>
            <person name="Marturano G."/>
            <person name="Paoli F."/>
            <person name="Bruttini M."/>
            <person name="Carapelli A."/>
            <person name="Frati F."/>
            <person name="Nardi F."/>
        </authorList>
    </citation>
    <scope>NUCLEOTIDE SEQUENCE [LARGE SCALE GENOMIC DNA]</scope>
    <source>
        <strain evidence="2">DMR45628</strain>
    </source>
</reference>
<dbReference type="EMBL" id="JASPKY010000141">
    <property type="protein sequence ID" value="KAK9730895.1"/>
    <property type="molecule type" value="Genomic_DNA"/>
</dbReference>
<feature type="region of interest" description="Disordered" evidence="1">
    <location>
        <begin position="105"/>
        <end position="129"/>
    </location>
</feature>
<feature type="compositionally biased region" description="Basic and acidic residues" evidence="1">
    <location>
        <begin position="109"/>
        <end position="119"/>
    </location>
</feature>
<protein>
    <recommendedName>
        <fullName evidence="4">HTH CENPB-type domain-containing protein</fullName>
    </recommendedName>
</protein>
<comment type="caution">
    <text evidence="2">The sequence shown here is derived from an EMBL/GenBank/DDBJ whole genome shotgun (WGS) entry which is preliminary data.</text>
</comment>
<proteinExistence type="predicted"/>
<evidence type="ECO:0000313" key="2">
    <source>
        <dbReference type="EMBL" id="KAK9730895.1"/>
    </source>
</evidence>
<sequence length="142" mass="16204">MPNRFNKTKKKAGKAWLYAFLNRHPNLKLRSPEPTSLARAMGFNWMQQHPGRPITISQIGKLFGNAFMKAASVQTAVSGFRKTGIHPLNPEIFPDWMFEPAETTNRSIQGERNDNRLPEPRNSPPRTPPYMLVVNKVIATEY</sequence>
<dbReference type="AlphaFoldDB" id="A0AAW1LBQ9"/>
<organism evidence="2 3">
    <name type="scientific">Popillia japonica</name>
    <name type="common">Japanese beetle</name>
    <dbReference type="NCBI Taxonomy" id="7064"/>
    <lineage>
        <taxon>Eukaryota</taxon>
        <taxon>Metazoa</taxon>
        <taxon>Ecdysozoa</taxon>
        <taxon>Arthropoda</taxon>
        <taxon>Hexapoda</taxon>
        <taxon>Insecta</taxon>
        <taxon>Pterygota</taxon>
        <taxon>Neoptera</taxon>
        <taxon>Endopterygota</taxon>
        <taxon>Coleoptera</taxon>
        <taxon>Polyphaga</taxon>
        <taxon>Scarabaeiformia</taxon>
        <taxon>Scarabaeidae</taxon>
        <taxon>Rutelinae</taxon>
        <taxon>Popillia</taxon>
    </lineage>
</organism>
<evidence type="ECO:0000313" key="3">
    <source>
        <dbReference type="Proteomes" id="UP001458880"/>
    </source>
</evidence>
<evidence type="ECO:0008006" key="4">
    <source>
        <dbReference type="Google" id="ProtNLM"/>
    </source>
</evidence>
<name>A0AAW1LBQ9_POPJA</name>
<keyword evidence="3" id="KW-1185">Reference proteome</keyword>
<evidence type="ECO:0000256" key="1">
    <source>
        <dbReference type="SAM" id="MobiDB-lite"/>
    </source>
</evidence>
<accession>A0AAW1LBQ9</accession>
<dbReference type="Proteomes" id="UP001458880">
    <property type="component" value="Unassembled WGS sequence"/>
</dbReference>